<gene>
    <name evidence="2" type="ORF">TELCIR_17310</name>
</gene>
<name>A0A2G9TTC1_TELCI</name>
<evidence type="ECO:0008006" key="4">
    <source>
        <dbReference type="Google" id="ProtNLM"/>
    </source>
</evidence>
<keyword evidence="3" id="KW-1185">Reference proteome</keyword>
<evidence type="ECO:0000313" key="2">
    <source>
        <dbReference type="EMBL" id="PIO61175.1"/>
    </source>
</evidence>
<feature type="region of interest" description="Disordered" evidence="1">
    <location>
        <begin position="506"/>
        <end position="553"/>
    </location>
</feature>
<dbReference type="GO" id="GO:0008061">
    <property type="term" value="F:chitin binding"/>
    <property type="evidence" value="ECO:0007669"/>
    <property type="project" value="InterPro"/>
</dbReference>
<dbReference type="OrthoDB" id="5876537at2759"/>
<evidence type="ECO:0000313" key="3">
    <source>
        <dbReference type="Proteomes" id="UP000230423"/>
    </source>
</evidence>
<reference evidence="2 3" key="1">
    <citation type="submission" date="2015-09" db="EMBL/GenBank/DDBJ databases">
        <title>Draft genome of the parasitic nematode Teladorsagia circumcincta isolate WARC Sus (inbred).</title>
        <authorList>
            <person name="Mitreva M."/>
        </authorList>
    </citation>
    <scope>NUCLEOTIDE SEQUENCE [LARGE SCALE GENOMIC DNA]</scope>
    <source>
        <strain evidence="2 3">S</strain>
    </source>
</reference>
<dbReference type="Pfam" id="PF17380">
    <property type="entry name" value="DUF5401"/>
    <property type="match status" value="1"/>
</dbReference>
<organism evidence="2 3">
    <name type="scientific">Teladorsagia circumcincta</name>
    <name type="common">Brown stomach worm</name>
    <name type="synonym">Ostertagia circumcincta</name>
    <dbReference type="NCBI Taxonomy" id="45464"/>
    <lineage>
        <taxon>Eukaryota</taxon>
        <taxon>Metazoa</taxon>
        <taxon>Ecdysozoa</taxon>
        <taxon>Nematoda</taxon>
        <taxon>Chromadorea</taxon>
        <taxon>Rhabditida</taxon>
        <taxon>Rhabditina</taxon>
        <taxon>Rhabditomorpha</taxon>
        <taxon>Strongyloidea</taxon>
        <taxon>Trichostrongylidae</taxon>
        <taxon>Teladorsagia</taxon>
    </lineage>
</organism>
<protein>
    <recommendedName>
        <fullName evidence="4">Chitin-binding type-2 domain-containing protein</fullName>
    </recommendedName>
</protein>
<dbReference type="AlphaFoldDB" id="A0A2G9TTC1"/>
<feature type="region of interest" description="Disordered" evidence="1">
    <location>
        <begin position="399"/>
        <end position="452"/>
    </location>
</feature>
<feature type="compositionally biased region" description="Basic and acidic residues" evidence="1">
    <location>
        <begin position="400"/>
        <end position="452"/>
    </location>
</feature>
<dbReference type="InterPro" id="IPR036508">
    <property type="entry name" value="Chitin-bd_dom_sf"/>
</dbReference>
<evidence type="ECO:0000256" key="1">
    <source>
        <dbReference type="SAM" id="MobiDB-lite"/>
    </source>
</evidence>
<sequence>NADVVFTRERCDRSLFGLQPLRGEPSRYRQCGPNGRVWIVPCMPGALFDPMAKVCKEMPAQSSPPLQQKLIDTRRRTQEEAIPITEEFIFSTRKPKRPRPKTKGRLLTTTTMPVSHTTTAFPAPSSLFTPRVPTALSPMTTIATSLSPPARTIAAKPYSPVFTPPSRKIATFATAPLIHPTLWPSTEVTLGQHALGQQTQYAYPDTMGPIGISESHMTKAYPASFVTSNQGQTHPAFTPVGTATVEQAGNHQDNEQYFLNELLRLVKAHQVAIDGIKEENEASRTPVEMLRANRPEGRSNFGEDQAAFLKHTNELQKRIEFDKMRLEKQRQNEVFQQIVDRQEEERAKQQELARQTEERLKKDRQEWERLQEKIRQNEEMQKREMEELERQRQIAQQLEEMEKNERKEKQRQKELARQIEEDRKKEMEKRRQQELARQIEEKQKKEKEERERQRRIALEIEEKQKKEREELERQQRIAWEIEEKQKKEREVLERQQRIAWEIEERQKKERAEQERQQRIAWETEERQKKERAEQERQQKKFGRTTSRSRADET</sequence>
<feature type="compositionally biased region" description="Basic and acidic residues" evidence="1">
    <location>
        <begin position="506"/>
        <end position="538"/>
    </location>
</feature>
<feature type="non-terminal residue" evidence="2">
    <location>
        <position position="1"/>
    </location>
</feature>
<dbReference type="Proteomes" id="UP000230423">
    <property type="component" value="Unassembled WGS sequence"/>
</dbReference>
<accession>A0A2G9TTC1</accession>
<dbReference type="EMBL" id="KZ354092">
    <property type="protein sequence ID" value="PIO61175.1"/>
    <property type="molecule type" value="Genomic_DNA"/>
</dbReference>
<dbReference type="SUPFAM" id="SSF57625">
    <property type="entry name" value="Invertebrate chitin-binding proteins"/>
    <property type="match status" value="1"/>
</dbReference>
<proteinExistence type="predicted"/>